<feature type="signal peptide" evidence="1">
    <location>
        <begin position="1"/>
        <end position="23"/>
    </location>
</feature>
<dbReference type="CDD" id="cd12797">
    <property type="entry name" value="M23_peptidase"/>
    <property type="match status" value="1"/>
</dbReference>
<evidence type="ECO:0000259" key="2">
    <source>
        <dbReference type="Pfam" id="PF01551"/>
    </source>
</evidence>
<dbReference type="OrthoDB" id="9801106at2"/>
<dbReference type="eggNOG" id="COG0739">
    <property type="taxonomic scope" value="Bacteria"/>
</dbReference>
<comment type="caution">
    <text evidence="3">The sequence shown here is derived from an EMBL/GenBank/DDBJ whole genome shotgun (WGS) entry which is preliminary data.</text>
</comment>
<dbReference type="SUPFAM" id="SSF51261">
    <property type="entry name" value="Duplicated hybrid motif"/>
    <property type="match status" value="1"/>
</dbReference>
<keyword evidence="4" id="KW-1185">Reference proteome</keyword>
<evidence type="ECO:0000313" key="3">
    <source>
        <dbReference type="EMBL" id="EEG75983.1"/>
    </source>
</evidence>
<dbReference type="Proteomes" id="UP000006443">
    <property type="component" value="Unassembled WGS sequence"/>
</dbReference>
<proteinExistence type="predicted"/>
<feature type="chain" id="PRO_5002898746" evidence="1">
    <location>
        <begin position="24"/>
        <end position="236"/>
    </location>
</feature>
<dbReference type="RefSeq" id="WP_008519314.1">
    <property type="nucleotide sequence ID" value="NZ_ACJM01000033.1"/>
</dbReference>
<dbReference type="InterPro" id="IPR011055">
    <property type="entry name" value="Dup_hybrid_motif"/>
</dbReference>
<protein>
    <submittedName>
        <fullName evidence="3">Peptidase M23</fullName>
    </submittedName>
</protein>
<dbReference type="Pfam" id="PF01551">
    <property type="entry name" value="Peptidase_M23"/>
    <property type="match status" value="1"/>
</dbReference>
<dbReference type="InterPro" id="IPR050570">
    <property type="entry name" value="Cell_wall_metabolism_enzyme"/>
</dbReference>
<dbReference type="GO" id="GO:0004222">
    <property type="term" value="F:metalloendopeptidase activity"/>
    <property type="evidence" value="ECO:0007669"/>
    <property type="project" value="TreeGrafter"/>
</dbReference>
<dbReference type="InterPro" id="IPR016047">
    <property type="entry name" value="M23ase_b-sheet_dom"/>
</dbReference>
<dbReference type="EMBL" id="ACJM01000033">
    <property type="protein sequence ID" value="EEG75983.1"/>
    <property type="molecule type" value="Genomic_DNA"/>
</dbReference>
<dbReference type="AlphaFoldDB" id="C0GKZ6"/>
<accession>C0GKZ6</accession>
<evidence type="ECO:0000313" key="4">
    <source>
        <dbReference type="Proteomes" id="UP000006443"/>
    </source>
</evidence>
<keyword evidence="1" id="KW-0732">Signal</keyword>
<feature type="domain" description="M23ase beta-sheet core" evidence="2">
    <location>
        <begin position="82"/>
        <end position="213"/>
    </location>
</feature>
<dbReference type="PANTHER" id="PTHR21666:SF270">
    <property type="entry name" value="MUREIN HYDROLASE ACTIVATOR ENVC"/>
    <property type="match status" value="1"/>
</dbReference>
<evidence type="ECO:0000256" key="1">
    <source>
        <dbReference type="SAM" id="SignalP"/>
    </source>
</evidence>
<dbReference type="Gene3D" id="2.70.70.10">
    <property type="entry name" value="Glucose Permease (Domain IIA)"/>
    <property type="match status" value="1"/>
</dbReference>
<organism evidence="3 4">
    <name type="scientific">Dethiobacter alkaliphilus AHT 1</name>
    <dbReference type="NCBI Taxonomy" id="555088"/>
    <lineage>
        <taxon>Bacteria</taxon>
        <taxon>Bacillati</taxon>
        <taxon>Bacillota</taxon>
        <taxon>Dethiobacteria</taxon>
        <taxon>Dethiobacterales</taxon>
        <taxon>Dethiobacteraceae</taxon>
        <taxon>Dethiobacter</taxon>
    </lineage>
</organism>
<reference evidence="3 4" key="1">
    <citation type="submission" date="2009-02" db="EMBL/GenBank/DDBJ databases">
        <title>Sequencing of the draft genome and assembly of Dethiobacter alkaliphilus AHT 1.</title>
        <authorList>
            <consortium name="US DOE Joint Genome Institute (JGI-PGF)"/>
            <person name="Lucas S."/>
            <person name="Copeland A."/>
            <person name="Lapidus A."/>
            <person name="Glavina del Rio T."/>
            <person name="Dalin E."/>
            <person name="Tice H."/>
            <person name="Bruce D."/>
            <person name="Goodwin L."/>
            <person name="Pitluck S."/>
            <person name="Larimer F."/>
            <person name="Land M.L."/>
            <person name="Hauser L."/>
            <person name="Muyzer G."/>
        </authorList>
    </citation>
    <scope>NUCLEOTIDE SEQUENCE [LARGE SCALE GENOMIC DNA]</scope>
    <source>
        <strain evidence="3 4">AHT 1</strain>
    </source>
</reference>
<dbReference type="PANTHER" id="PTHR21666">
    <property type="entry name" value="PEPTIDASE-RELATED"/>
    <property type="match status" value="1"/>
</dbReference>
<name>C0GKZ6_DETAL</name>
<dbReference type="STRING" id="555088.DealDRAFT_3156"/>
<dbReference type="PROSITE" id="PS51257">
    <property type="entry name" value="PROKAR_LIPOPROTEIN"/>
    <property type="match status" value="1"/>
</dbReference>
<gene>
    <name evidence="3" type="ORF">DealDRAFT_3156</name>
</gene>
<sequence>MRNKSFVLMLCVLLLLFVSGCGGESEVAVPGKEGSAPLNFRTNTAGQLIESLNYLSSPLQGVGLSRWNRRLPTAPRAYRDGIHEGMDYFVRRHTPVLAAGDGYVVRADHDFVEMTLQEYNEAIAIAKKAEPTPEDIADKFLGRQVWIAHPDGVLTRYAHLESVDESIRVGSDVTRGQVIGTVGNSGTRYSIVGGSRFFDGAPHLHFEVWHDGTFLGEGRPFSEIRTIYHNIFHTDN</sequence>